<evidence type="ECO:0000313" key="12">
    <source>
        <dbReference type="EMBL" id="PSJ59681.1"/>
    </source>
</evidence>
<proteinExistence type="inferred from homology"/>
<feature type="active site" evidence="8">
    <location>
        <position position="50"/>
    </location>
</feature>
<dbReference type="NCBIfam" id="TIGR01736">
    <property type="entry name" value="FGAM_synth_II"/>
    <property type="match status" value="1"/>
</dbReference>
<evidence type="ECO:0000256" key="7">
    <source>
        <dbReference type="ARBA" id="ARBA00022842"/>
    </source>
</evidence>
<dbReference type="GO" id="GO:0006189">
    <property type="term" value="P:'de novo' IMP biosynthetic process"/>
    <property type="evidence" value="ECO:0007669"/>
    <property type="project" value="UniProtKB-UniRule"/>
</dbReference>
<dbReference type="RefSeq" id="WP_106724821.1">
    <property type="nucleotide sequence ID" value="NZ_PXYL01000007.1"/>
</dbReference>
<feature type="binding site" evidence="8">
    <location>
        <position position="269"/>
    </location>
    <ligand>
        <name>Mg(2+)</name>
        <dbReference type="ChEBI" id="CHEBI:18420"/>
        <label>2</label>
    </ligand>
</feature>
<dbReference type="GO" id="GO:0000287">
    <property type="term" value="F:magnesium ion binding"/>
    <property type="evidence" value="ECO:0007669"/>
    <property type="project" value="UniProtKB-UniRule"/>
</dbReference>
<feature type="binding site" evidence="8">
    <location>
        <position position="53"/>
    </location>
    <ligand>
        <name>ATP</name>
        <dbReference type="ChEBI" id="CHEBI:30616"/>
    </ligand>
</feature>
<dbReference type="UniPathway" id="UPA00074">
    <property type="reaction ID" value="UER00128"/>
</dbReference>
<evidence type="ECO:0000256" key="3">
    <source>
        <dbReference type="ARBA" id="ARBA00022723"/>
    </source>
</evidence>
<evidence type="ECO:0000259" key="10">
    <source>
        <dbReference type="Pfam" id="PF02769"/>
    </source>
</evidence>
<protein>
    <recommendedName>
        <fullName evidence="8">Phosphoribosylformylglycinamidine synthase subunit PurL</fullName>
        <shortName evidence="8">FGAM synthase</shortName>
        <ecNumber evidence="8">6.3.5.3</ecNumber>
    </recommendedName>
    <alternativeName>
        <fullName evidence="8">Formylglycinamide ribonucleotide amidotransferase subunit II</fullName>
        <shortName evidence="8">FGAR amidotransferase II</shortName>
        <shortName evidence="8">FGAR-AT II</shortName>
    </alternativeName>
    <alternativeName>
        <fullName evidence="8">Glutamine amidotransferase PurL</fullName>
    </alternativeName>
    <alternativeName>
        <fullName evidence="8">Phosphoribosylformylglycinamidine synthase subunit II</fullName>
    </alternativeName>
</protein>
<dbReference type="GO" id="GO:0004642">
    <property type="term" value="F:phosphoribosylformylglycinamidine synthase activity"/>
    <property type="evidence" value="ECO:0007669"/>
    <property type="project" value="UniProtKB-UniRule"/>
</dbReference>
<feature type="binding site" evidence="8">
    <location>
        <position position="117"/>
    </location>
    <ligand>
        <name>substrate</name>
    </ligand>
</feature>
<dbReference type="Proteomes" id="UP000240653">
    <property type="component" value="Unassembled WGS sequence"/>
</dbReference>
<feature type="domain" description="PurM-like C-terminal" evidence="10">
    <location>
        <begin position="570"/>
        <end position="705"/>
    </location>
</feature>
<comment type="similarity">
    <text evidence="8">Belongs to the FGAMS family.</text>
</comment>
<dbReference type="CDD" id="cd02203">
    <property type="entry name" value="PurL_repeat1"/>
    <property type="match status" value="1"/>
</dbReference>
<dbReference type="PANTHER" id="PTHR43555:SF1">
    <property type="entry name" value="PHOSPHORIBOSYLFORMYLGLYCINAMIDINE SYNTHASE SUBUNIT PURL"/>
    <property type="match status" value="1"/>
</dbReference>
<dbReference type="Pfam" id="PF02769">
    <property type="entry name" value="AIRS_C"/>
    <property type="match status" value="2"/>
</dbReference>
<accession>A0A2P7SBF7</accession>
<comment type="subunit">
    <text evidence="8">Monomer. Part of the FGAM synthase complex composed of 1 PurL, 1 PurQ and 2 PurS subunits.</text>
</comment>
<dbReference type="InterPro" id="IPR036676">
    <property type="entry name" value="PurM-like_C_sf"/>
</dbReference>
<feature type="binding site" evidence="8">
    <location>
        <position position="94"/>
    </location>
    <ligand>
        <name>Mg(2+)</name>
        <dbReference type="ChEBI" id="CHEBI:18420"/>
        <label>1</label>
    </ligand>
</feature>
<dbReference type="InterPro" id="IPR016188">
    <property type="entry name" value="PurM-like_N"/>
</dbReference>
<evidence type="ECO:0000256" key="2">
    <source>
        <dbReference type="ARBA" id="ARBA00022598"/>
    </source>
</evidence>
<evidence type="ECO:0000256" key="8">
    <source>
        <dbReference type="HAMAP-Rule" id="MF_00420"/>
    </source>
</evidence>
<comment type="pathway">
    <text evidence="8">Purine metabolism; IMP biosynthesis via de novo pathway; 5-amino-1-(5-phospho-D-ribosyl)imidazole from N(2)-formyl-N(1)-(5-phospho-D-ribosyl)glycinamide: step 1/2.</text>
</comment>
<dbReference type="InterPro" id="IPR036921">
    <property type="entry name" value="PurM-like_N_sf"/>
</dbReference>
<dbReference type="FunFam" id="3.30.1330.10:FF:000004">
    <property type="entry name" value="Phosphoribosylformylglycinamidine synthase subunit PurL"/>
    <property type="match status" value="1"/>
</dbReference>
<dbReference type="Pfam" id="PF00586">
    <property type="entry name" value="AIRS"/>
    <property type="match status" value="2"/>
</dbReference>
<dbReference type="PIRSF" id="PIRSF001587">
    <property type="entry name" value="FGAM_synthase_II"/>
    <property type="match status" value="1"/>
</dbReference>
<dbReference type="CDD" id="cd02204">
    <property type="entry name" value="PurL_repeat2"/>
    <property type="match status" value="1"/>
</dbReference>
<comment type="caution">
    <text evidence="12">The sequence shown here is derived from an EMBL/GenBank/DDBJ whole genome shotgun (WGS) entry which is preliminary data.</text>
</comment>
<feature type="binding site" evidence="8">
    <location>
        <position position="241"/>
    </location>
    <ligand>
        <name>substrate</name>
    </ligand>
</feature>
<dbReference type="GO" id="GO:0005524">
    <property type="term" value="F:ATP binding"/>
    <property type="evidence" value="ECO:0007669"/>
    <property type="project" value="UniProtKB-UniRule"/>
</dbReference>
<keyword evidence="4 8" id="KW-0547">Nucleotide-binding</keyword>
<feature type="binding site" evidence="8">
    <location>
        <begin position="313"/>
        <end position="315"/>
    </location>
    <ligand>
        <name>substrate</name>
    </ligand>
</feature>
<organism evidence="12 13">
    <name type="scientific">Pseudaminobacter soli</name>
    <name type="common">ex Li et al. 2025</name>
    <dbReference type="NCBI Taxonomy" id="1295366"/>
    <lineage>
        <taxon>Bacteria</taxon>
        <taxon>Pseudomonadati</taxon>
        <taxon>Pseudomonadota</taxon>
        <taxon>Alphaproteobacteria</taxon>
        <taxon>Hyphomicrobiales</taxon>
        <taxon>Phyllobacteriaceae</taxon>
        <taxon>Pseudaminobacter</taxon>
    </lineage>
</organism>
<comment type="subcellular location">
    <subcellularLocation>
        <location evidence="8">Cytoplasm</location>
    </subcellularLocation>
</comment>
<dbReference type="SUPFAM" id="SSF55326">
    <property type="entry name" value="PurM N-terminal domain-like"/>
    <property type="match status" value="2"/>
</dbReference>
<dbReference type="SUPFAM" id="SSF56042">
    <property type="entry name" value="PurM C-terminal domain-like"/>
    <property type="match status" value="2"/>
</dbReference>
<dbReference type="NCBIfam" id="NF002290">
    <property type="entry name" value="PRK01213.1"/>
    <property type="match status" value="1"/>
</dbReference>
<keyword evidence="3 8" id="KW-0479">Metal-binding</keyword>
<keyword evidence="6 8" id="KW-0067">ATP-binding</keyword>
<sequence length="743" mass="79662">MTISNTVKITDELIASHGLKPDEYQRILELVGRVPTFTELGIFSAMWNEHCSYKSSKKWLRTLPTKGDVVIQGPGENAGVVDIGDGECVVFKMESHNHPSYIEPYQGAATGVGGILRDVFTMGARPVAAMNALRFGAPDHPKTKHLVAGVVAGVGGYGNSFGVPTVGGEVNFDPRYNGNILVNAFAAGLAKTDGIFLSKAEGVGLPVVYLGAKTGRDGVGGATMASAEFGDDIEEKRPTVQVGDPFTEKCLLEACLELMASGAVIAIQDMGAAGLTCSAVEMGAKGDLGIELDLDMVPVREERMTAYEMMLSESQERMLMVLKPEKEEEAEGIFRKWGLDFAIVGKTTDDLRFRVLHQGEEVANLPIKELGDEAPEYDRPWVEPKTHEPLAKDDIPHADVADALLKLLGSANMSSRRWVWEQYDTLIQGNSLQLPGGDAGVVRVEGHATKALAFSSDVTPRYCEADPYEGGKQAVAECWRNLTATGAEPLAATDNLNFGNPERPEIMGQFTKAVTGIGDACRALGFPIVSGNVSLYNETNGQGILPTPTIGGVGLIRDWSKMARIGFAAEGEAILLVGAPASWGTHLAQSVYMRDIHGRTDGPPPAVDLEHEKKVGDFVRALIADGIATAVHDLSDGGLAVGLAEMAMASGIGATVNQLKDLSPIPVFFGEDQGRYLVTIPRDRVDWFYQERVKDTGVFAPWIGTTGGSELKLGDARAIAVSAMREAHEAWFPQFMDNELSNA</sequence>
<evidence type="ECO:0000256" key="4">
    <source>
        <dbReference type="ARBA" id="ARBA00022741"/>
    </source>
</evidence>
<keyword evidence="2 8" id="KW-0436">Ligase</keyword>
<feature type="domain" description="PurM-like N-terminal" evidence="9">
    <location>
        <begin position="75"/>
        <end position="189"/>
    </location>
</feature>
<feature type="binding site" evidence="8">
    <location>
        <position position="531"/>
    </location>
    <ligand>
        <name>ATP</name>
        <dbReference type="ChEBI" id="CHEBI:30616"/>
    </ligand>
</feature>
<feature type="domain" description="PurM-like C-terminal" evidence="10">
    <location>
        <begin position="203"/>
        <end position="355"/>
    </location>
</feature>
<evidence type="ECO:0000259" key="9">
    <source>
        <dbReference type="Pfam" id="PF00586"/>
    </source>
</evidence>
<evidence type="ECO:0000259" key="11">
    <source>
        <dbReference type="Pfam" id="PF18072"/>
    </source>
</evidence>
<dbReference type="AlphaFoldDB" id="A0A2P7SBF7"/>
<dbReference type="OrthoDB" id="9804441at2"/>
<keyword evidence="13" id="KW-1185">Reference proteome</keyword>
<dbReference type="EMBL" id="PXYL01000007">
    <property type="protein sequence ID" value="PSJ59681.1"/>
    <property type="molecule type" value="Genomic_DNA"/>
</dbReference>
<name>A0A2P7SBF7_9HYPH</name>
<feature type="binding site" evidence="8">
    <location>
        <position position="118"/>
    </location>
    <ligand>
        <name>Mg(2+)</name>
        <dbReference type="ChEBI" id="CHEBI:18420"/>
        <label>2</label>
    </ligand>
</feature>
<feature type="domain" description="Phosphoribosylformylglycinamidine synthase linker" evidence="11">
    <location>
        <begin position="17"/>
        <end position="54"/>
    </location>
</feature>
<feature type="active site" description="Proton acceptor" evidence="8">
    <location>
        <position position="96"/>
    </location>
</feature>
<evidence type="ECO:0000256" key="6">
    <source>
        <dbReference type="ARBA" id="ARBA00022840"/>
    </source>
</evidence>
<keyword evidence="5 8" id="KW-0658">Purine biosynthesis</keyword>
<keyword evidence="1 8" id="KW-0963">Cytoplasm</keyword>
<feature type="binding site" evidence="8">
    <location>
        <position position="534"/>
    </location>
    <ligand>
        <name>substrate</name>
    </ligand>
</feature>
<comment type="caution">
    <text evidence="8">Lacks conserved residue(s) required for the propagation of feature annotation.</text>
</comment>
<reference evidence="12 13" key="1">
    <citation type="submission" date="2018-03" db="EMBL/GenBank/DDBJ databases">
        <title>The draft genome of Mesorhizobium soli JCM 19897.</title>
        <authorList>
            <person name="Li L."/>
            <person name="Liu L."/>
            <person name="Liang L."/>
            <person name="Wang T."/>
            <person name="Zhang X."/>
        </authorList>
    </citation>
    <scope>NUCLEOTIDE SEQUENCE [LARGE SCALE GENOMIC DNA]</scope>
    <source>
        <strain evidence="12 13">JCM 19897</strain>
    </source>
</reference>
<keyword evidence="7 8" id="KW-0460">Magnesium</keyword>
<dbReference type="Gene3D" id="3.30.1330.10">
    <property type="entry name" value="PurM-like, N-terminal domain"/>
    <property type="match status" value="2"/>
</dbReference>
<feature type="binding site" evidence="8">
    <location>
        <begin position="95"/>
        <end position="98"/>
    </location>
    <ligand>
        <name>substrate</name>
    </ligand>
</feature>
<evidence type="ECO:0000256" key="1">
    <source>
        <dbReference type="ARBA" id="ARBA00022490"/>
    </source>
</evidence>
<dbReference type="InterPro" id="IPR010074">
    <property type="entry name" value="PRibForGlyAmidine_synth_PurL"/>
</dbReference>
<comment type="catalytic activity">
    <reaction evidence="8">
        <text>N(2)-formyl-N(1)-(5-phospho-beta-D-ribosyl)glycinamide + L-glutamine + ATP + H2O = 2-formamido-N(1)-(5-O-phospho-beta-D-ribosyl)acetamidine + L-glutamate + ADP + phosphate + H(+)</text>
        <dbReference type="Rhea" id="RHEA:17129"/>
        <dbReference type="ChEBI" id="CHEBI:15377"/>
        <dbReference type="ChEBI" id="CHEBI:15378"/>
        <dbReference type="ChEBI" id="CHEBI:29985"/>
        <dbReference type="ChEBI" id="CHEBI:30616"/>
        <dbReference type="ChEBI" id="CHEBI:43474"/>
        <dbReference type="ChEBI" id="CHEBI:58359"/>
        <dbReference type="ChEBI" id="CHEBI:147286"/>
        <dbReference type="ChEBI" id="CHEBI:147287"/>
        <dbReference type="ChEBI" id="CHEBI:456216"/>
        <dbReference type="EC" id="6.3.5.3"/>
    </reaction>
</comment>
<gene>
    <name evidence="8" type="primary">purL</name>
    <name evidence="12" type="ORF">C7I85_15055</name>
</gene>
<dbReference type="HAMAP" id="MF_00420">
    <property type="entry name" value="PurL_2"/>
    <property type="match status" value="1"/>
</dbReference>
<comment type="function">
    <text evidence="8">Part of the phosphoribosylformylglycinamidine synthase complex involved in the purines biosynthetic pathway. Catalyzes the ATP-dependent conversion of formylglycinamide ribonucleotide (FGAR) and glutamine to yield formylglycinamidine ribonucleotide (FGAM) and glutamate. The FGAM synthase complex is composed of three subunits. PurQ produces an ammonia molecule by converting glutamine to glutamate. PurL transfers the ammonia molecule to FGAR to form FGAM in an ATP-dependent manner. PurS interacts with PurQ and PurL and is thought to assist in the transfer of the ammonia molecule from PurQ to PurL.</text>
</comment>
<dbReference type="Gene3D" id="3.90.650.10">
    <property type="entry name" value="PurM-like C-terminal domain"/>
    <property type="match status" value="2"/>
</dbReference>
<dbReference type="Pfam" id="PF18072">
    <property type="entry name" value="FGAR-AT_linker"/>
    <property type="match status" value="1"/>
</dbReference>
<evidence type="ECO:0000256" key="5">
    <source>
        <dbReference type="ARBA" id="ARBA00022755"/>
    </source>
</evidence>
<dbReference type="InterPro" id="IPR010918">
    <property type="entry name" value="PurM-like_C_dom"/>
</dbReference>
<feature type="binding site" evidence="8">
    <location>
        <position position="532"/>
    </location>
    <ligand>
        <name>Mg(2+)</name>
        <dbReference type="ChEBI" id="CHEBI:18420"/>
        <label>1</label>
    </ligand>
</feature>
<dbReference type="InterPro" id="IPR041609">
    <property type="entry name" value="PurL_linker"/>
</dbReference>
<dbReference type="PANTHER" id="PTHR43555">
    <property type="entry name" value="PHOSPHORIBOSYLFORMYLGLYCINAMIDINE SYNTHASE SUBUNIT PURL"/>
    <property type="match status" value="1"/>
</dbReference>
<feature type="domain" description="PurM-like N-terminal" evidence="9">
    <location>
        <begin position="436"/>
        <end position="556"/>
    </location>
</feature>
<dbReference type="GO" id="GO:0005737">
    <property type="term" value="C:cytoplasm"/>
    <property type="evidence" value="ECO:0007669"/>
    <property type="project" value="UniProtKB-SubCell"/>
</dbReference>
<evidence type="ECO:0000313" key="13">
    <source>
        <dbReference type="Proteomes" id="UP000240653"/>
    </source>
</evidence>
<dbReference type="EC" id="6.3.5.3" evidence="8"/>
<feature type="binding site" evidence="8">
    <location>
        <position position="494"/>
    </location>
    <ligand>
        <name>ATP</name>
        <dbReference type="ChEBI" id="CHEBI:30616"/>
    </ligand>
</feature>
<feature type="binding site" evidence="8">
    <location>
        <position position="92"/>
    </location>
    <ligand>
        <name>ATP</name>
        <dbReference type="ChEBI" id="CHEBI:30616"/>
    </ligand>
</feature>